<dbReference type="EMBL" id="CABVQC010000088">
    <property type="protein sequence ID" value="VWC49324.1"/>
    <property type="molecule type" value="Genomic_DNA"/>
</dbReference>
<accession>A0A6P2SW20</accession>
<organism evidence="1 2">
    <name type="scientific">Burkholderia aenigmatica</name>
    <dbReference type="NCBI Taxonomy" id="2015348"/>
    <lineage>
        <taxon>Bacteria</taxon>
        <taxon>Pseudomonadati</taxon>
        <taxon>Pseudomonadota</taxon>
        <taxon>Betaproteobacteria</taxon>
        <taxon>Burkholderiales</taxon>
        <taxon>Burkholderiaceae</taxon>
        <taxon>Burkholderia</taxon>
        <taxon>Burkholderia cepacia complex</taxon>
    </lineage>
</organism>
<dbReference type="RefSeq" id="WP_175026248.1">
    <property type="nucleotide sequence ID" value="NZ_CABVQC010000088.1"/>
</dbReference>
<reference evidence="1 2" key="1">
    <citation type="submission" date="2019-09" db="EMBL/GenBank/DDBJ databases">
        <authorList>
            <person name="Depoorter E."/>
        </authorList>
    </citation>
    <scope>NUCLEOTIDE SEQUENCE [LARGE SCALE GENOMIC DNA]</scope>
    <source>
        <strain evidence="1">LMG 13014</strain>
    </source>
</reference>
<evidence type="ECO:0000313" key="1">
    <source>
        <dbReference type="EMBL" id="VWC49324.1"/>
    </source>
</evidence>
<proteinExistence type="predicted"/>
<sequence>MLIEVKVENLKGQIRFLPAGDVAQRLAEANQTQDLAPRLLNYAADRLQAEVVVVEGNCPEAGRMLAEFMTPVTIH</sequence>
<dbReference type="Proteomes" id="UP000494261">
    <property type="component" value="Unassembled WGS sequence"/>
</dbReference>
<name>A0A6P2SW20_9BURK</name>
<protein>
    <submittedName>
        <fullName evidence="1">Uncharacterized protein</fullName>
    </submittedName>
</protein>
<dbReference type="AlphaFoldDB" id="A0A6P2SW20"/>
<evidence type="ECO:0000313" key="2">
    <source>
        <dbReference type="Proteomes" id="UP000494261"/>
    </source>
</evidence>
<gene>
    <name evidence="1" type="ORF">BLA13014_07582</name>
</gene>